<feature type="domain" description="Methyl-accepting transducer" evidence="8">
    <location>
        <begin position="270"/>
        <end position="485"/>
    </location>
</feature>
<evidence type="ECO:0000256" key="6">
    <source>
        <dbReference type="SAM" id="MobiDB-lite"/>
    </source>
</evidence>
<dbReference type="InterPro" id="IPR003660">
    <property type="entry name" value="HAMP_dom"/>
</dbReference>
<evidence type="ECO:0000256" key="1">
    <source>
        <dbReference type="ARBA" id="ARBA00022500"/>
    </source>
</evidence>
<dbReference type="SMART" id="SM00304">
    <property type="entry name" value="HAMP"/>
    <property type="match status" value="1"/>
</dbReference>
<keyword evidence="2 4" id="KW-0807">Transducer</keyword>
<evidence type="ECO:0000259" key="8">
    <source>
        <dbReference type="PROSITE" id="PS50111"/>
    </source>
</evidence>
<dbReference type="PANTHER" id="PTHR43531:SF11">
    <property type="entry name" value="METHYL-ACCEPTING CHEMOTAXIS PROTEIN 3"/>
    <property type="match status" value="1"/>
</dbReference>
<feature type="coiled-coil region" evidence="5">
    <location>
        <begin position="463"/>
        <end position="501"/>
    </location>
</feature>
<dbReference type="InterPro" id="IPR004089">
    <property type="entry name" value="MCPsignal_dom"/>
</dbReference>
<evidence type="ECO:0000256" key="3">
    <source>
        <dbReference type="ARBA" id="ARBA00029447"/>
    </source>
</evidence>
<keyword evidence="7" id="KW-0472">Membrane</keyword>
<dbReference type="InterPro" id="IPR051310">
    <property type="entry name" value="MCP_chemotaxis"/>
</dbReference>
<dbReference type="Gene3D" id="1.10.287.950">
    <property type="entry name" value="Methyl-accepting chemotaxis protein"/>
    <property type="match status" value="1"/>
</dbReference>
<feature type="compositionally biased region" description="Low complexity" evidence="6">
    <location>
        <begin position="509"/>
        <end position="531"/>
    </location>
</feature>
<keyword evidence="1" id="KW-0145">Chemotaxis</keyword>
<dbReference type="Pfam" id="PF00015">
    <property type="entry name" value="MCPsignal"/>
    <property type="match status" value="1"/>
</dbReference>
<accession>A0ABX0YH36</accession>
<dbReference type="PROSITE" id="PS50885">
    <property type="entry name" value="HAMP"/>
    <property type="match status" value="1"/>
</dbReference>
<evidence type="ECO:0000313" key="10">
    <source>
        <dbReference type="EMBL" id="NJP02245.1"/>
    </source>
</evidence>
<dbReference type="SUPFAM" id="SSF58104">
    <property type="entry name" value="Methyl-accepting chemotaxis protein (MCP) signaling domain"/>
    <property type="match status" value="1"/>
</dbReference>
<sequence length="545" mass="58494">MNWFYNLKISTKLLISFLVVLSLSVILGVFAILQLAAVNSATVKMGEDAIPSIRTAASMRYNLSQYRTREARHILADTPAETDEMLRNAQQSRAEVDANLEKYKPLISSPEEQMLYDEFVREYRQYLGISEKVLNLSTQGDKQAAKTMLAVDSKPVFETAAATLNKLVALNDANAQSFNDEAATTYDHARLTIAGVLAGSILIGLFLTWFISRIISRPLRHAMDVATRLAEGDLSVKVQAKGNDETGRLLQAMQNMAGQLGRIISEVRHAADNLASASEEVSATAQSMSQATSEQAASVEQTSASVEEMTASINQNTENAKVTDGMASKAAREAVEGGQSVQATVDAMKKIAQRIGIIDDIAYQTNLLALNAAIEAARAGEHGKGFAVVAAEVRKLAERSQVAAQEIGELSISSVSLAERAGSLLTEIVPSIGKTSDLVQEISAASEEQSAGVSQINLAMVQLNQVTQQNASSSEELAATAEEMSSQAEQLQQAMSFFKVENDGSRGVPPASHRSPARSAAASPARTAWRSEPAAAFNEAEFTRF</sequence>
<evidence type="ECO:0000256" key="4">
    <source>
        <dbReference type="PROSITE-ProRule" id="PRU00284"/>
    </source>
</evidence>
<organism evidence="10 11">
    <name type="scientific">Pseudomonas quercus</name>
    <dbReference type="NCBI Taxonomy" id="2722792"/>
    <lineage>
        <taxon>Bacteria</taxon>
        <taxon>Pseudomonadati</taxon>
        <taxon>Pseudomonadota</taxon>
        <taxon>Gammaproteobacteria</taxon>
        <taxon>Pseudomonadales</taxon>
        <taxon>Pseudomonadaceae</taxon>
        <taxon>Pseudomonas</taxon>
    </lineage>
</organism>
<evidence type="ECO:0000256" key="2">
    <source>
        <dbReference type="ARBA" id="ARBA00023224"/>
    </source>
</evidence>
<keyword evidence="7" id="KW-0812">Transmembrane</keyword>
<feature type="region of interest" description="Disordered" evidence="6">
    <location>
        <begin position="502"/>
        <end position="534"/>
    </location>
</feature>
<evidence type="ECO:0000259" key="9">
    <source>
        <dbReference type="PROSITE" id="PS50885"/>
    </source>
</evidence>
<dbReference type="Pfam" id="PF12729">
    <property type="entry name" value="4HB_MCP_1"/>
    <property type="match status" value="1"/>
</dbReference>
<keyword evidence="7" id="KW-1133">Transmembrane helix</keyword>
<proteinExistence type="inferred from homology"/>
<name>A0ABX0YH36_9PSED</name>
<dbReference type="CDD" id="cd06225">
    <property type="entry name" value="HAMP"/>
    <property type="match status" value="1"/>
</dbReference>
<evidence type="ECO:0000256" key="5">
    <source>
        <dbReference type="SAM" id="Coils"/>
    </source>
</evidence>
<feature type="domain" description="HAMP" evidence="9">
    <location>
        <begin position="213"/>
        <end position="265"/>
    </location>
</feature>
<dbReference type="PANTHER" id="PTHR43531">
    <property type="entry name" value="PROTEIN ICFG"/>
    <property type="match status" value="1"/>
</dbReference>
<evidence type="ECO:0000256" key="7">
    <source>
        <dbReference type="SAM" id="Phobius"/>
    </source>
</evidence>
<dbReference type="CDD" id="cd19411">
    <property type="entry name" value="MCP2201-like_sensor"/>
    <property type="match status" value="1"/>
</dbReference>
<dbReference type="InterPro" id="IPR004090">
    <property type="entry name" value="Chemotax_Me-accpt_rcpt"/>
</dbReference>
<feature type="transmembrane region" description="Helical" evidence="7">
    <location>
        <begin position="191"/>
        <end position="211"/>
    </location>
</feature>
<dbReference type="PRINTS" id="PR00260">
    <property type="entry name" value="CHEMTRNSDUCR"/>
</dbReference>
<dbReference type="InterPro" id="IPR047347">
    <property type="entry name" value="YvaQ-like_sensor"/>
</dbReference>
<reference evidence="10 11" key="1">
    <citation type="submission" date="2020-03" db="EMBL/GenBank/DDBJ databases">
        <authorList>
            <person name="Wang L."/>
            <person name="He N."/>
            <person name="Li Y."/>
            <person name="Fang Y."/>
            <person name="Zhang F."/>
        </authorList>
    </citation>
    <scope>NUCLEOTIDE SEQUENCE [LARGE SCALE GENOMIC DNA]</scope>
    <source>
        <strain evidence="11">hsmgli-8</strain>
    </source>
</reference>
<keyword evidence="11" id="KW-1185">Reference proteome</keyword>
<comment type="caution">
    <text evidence="10">The sequence shown here is derived from an EMBL/GenBank/DDBJ whole genome shotgun (WGS) entry which is preliminary data.</text>
</comment>
<dbReference type="SMART" id="SM00283">
    <property type="entry name" value="MA"/>
    <property type="match status" value="1"/>
</dbReference>
<dbReference type="EMBL" id="JAAVJI010000009">
    <property type="protein sequence ID" value="NJP02245.1"/>
    <property type="molecule type" value="Genomic_DNA"/>
</dbReference>
<dbReference type="InterPro" id="IPR024478">
    <property type="entry name" value="HlyB_4HB_MCP"/>
</dbReference>
<dbReference type="Proteomes" id="UP000746535">
    <property type="component" value="Unassembled WGS sequence"/>
</dbReference>
<comment type="similarity">
    <text evidence="3">Belongs to the methyl-accepting chemotaxis (MCP) protein family.</text>
</comment>
<evidence type="ECO:0000313" key="11">
    <source>
        <dbReference type="Proteomes" id="UP000746535"/>
    </source>
</evidence>
<dbReference type="Pfam" id="PF00672">
    <property type="entry name" value="HAMP"/>
    <property type="match status" value="1"/>
</dbReference>
<dbReference type="PROSITE" id="PS50111">
    <property type="entry name" value="CHEMOTAXIS_TRANSDUC_2"/>
    <property type="match status" value="1"/>
</dbReference>
<dbReference type="CDD" id="cd11386">
    <property type="entry name" value="MCP_signal"/>
    <property type="match status" value="1"/>
</dbReference>
<keyword evidence="5" id="KW-0175">Coiled coil</keyword>
<dbReference type="RefSeq" id="WP_168084833.1">
    <property type="nucleotide sequence ID" value="NZ_JAAVJI010000009.1"/>
</dbReference>
<gene>
    <name evidence="10" type="ORF">HBH25_15455</name>
</gene>
<protein>
    <submittedName>
        <fullName evidence="10">HAMP domain-containing protein</fullName>
    </submittedName>
</protein>